<dbReference type="InterPro" id="IPR015422">
    <property type="entry name" value="PyrdxlP-dep_Trfase_small"/>
</dbReference>
<dbReference type="InterPro" id="IPR015421">
    <property type="entry name" value="PyrdxlP-dep_Trfase_major"/>
</dbReference>
<evidence type="ECO:0000256" key="4">
    <source>
        <dbReference type="ARBA" id="ARBA00022898"/>
    </source>
</evidence>
<dbReference type="Gene3D" id="3.90.1150.10">
    <property type="entry name" value="Aspartate Aminotransferase, domain 1"/>
    <property type="match status" value="1"/>
</dbReference>
<feature type="domain" description="Aminotransferase class I/classII large" evidence="5">
    <location>
        <begin position="76"/>
        <end position="423"/>
    </location>
</feature>
<keyword evidence="2 6" id="KW-0032">Aminotransferase</keyword>
<organism evidence="6 7">
    <name type="scientific">Pendulispora albinea</name>
    <dbReference type="NCBI Taxonomy" id="2741071"/>
    <lineage>
        <taxon>Bacteria</taxon>
        <taxon>Pseudomonadati</taxon>
        <taxon>Myxococcota</taxon>
        <taxon>Myxococcia</taxon>
        <taxon>Myxococcales</taxon>
        <taxon>Sorangiineae</taxon>
        <taxon>Pendulisporaceae</taxon>
        <taxon>Pendulispora</taxon>
    </lineage>
</organism>
<reference evidence="6 7" key="1">
    <citation type="submission" date="2021-12" db="EMBL/GenBank/DDBJ databases">
        <title>Discovery of the Pendulisporaceae a myxobacterial family with distinct sporulation behavior and unique specialized metabolism.</title>
        <authorList>
            <person name="Garcia R."/>
            <person name="Popoff A."/>
            <person name="Bader C.D."/>
            <person name="Loehr J."/>
            <person name="Walesch S."/>
            <person name="Walt C."/>
            <person name="Boldt J."/>
            <person name="Bunk B."/>
            <person name="Haeckl F.J.F.P.J."/>
            <person name="Gunesch A.P."/>
            <person name="Birkelbach J."/>
            <person name="Nuebel U."/>
            <person name="Pietschmann T."/>
            <person name="Bach T."/>
            <person name="Mueller R."/>
        </authorList>
    </citation>
    <scope>NUCLEOTIDE SEQUENCE [LARGE SCALE GENOMIC DNA]</scope>
    <source>
        <strain evidence="6 7">MSr11954</strain>
    </source>
</reference>
<name>A0ABZ2M2G2_9BACT</name>
<sequence>MALLKIADLHASLSDPLLERMNFLNEITLRYPNAISFGPGRPYEGFFEVSRLREYLDAYVAYLEKDLRQSPDEVTTSLFQYGRTNGQIHELVAKTLANDEGIHVAKDSVVVTVGCQEAMFIVLRALFAAPEDVLLVSSPCYVGITGAARLLDIDMAAVPERDGQLDVAVLRQTIHDLRARGKRPRALYVIPDFSNPSGSSMSLENRRQLLALAGDEAIVILEDNPYGFFVGSGDPKPTLKSLDTAQNVLYFGSFAKTCFPSARVGYVVADAVVEKANGERAPLADELSKIKSMITVNTPAIAQALIGGMLVANGCRLRDTNQEKIAFYRNNISTLVRALEQHFPAGLHGATEVRWNIPEGGFFLVVTLPFDADDALLETSARDHGVIWTPMRYFCLDGAGDKQLRLSCSYLTPERIEEGVSRLASVVRQKLGR</sequence>
<dbReference type="SUPFAM" id="SSF53383">
    <property type="entry name" value="PLP-dependent transferases"/>
    <property type="match status" value="1"/>
</dbReference>
<keyword evidence="7" id="KW-1185">Reference proteome</keyword>
<comment type="cofactor">
    <cofactor evidence="1">
        <name>pyridoxal 5'-phosphate</name>
        <dbReference type="ChEBI" id="CHEBI:597326"/>
    </cofactor>
</comment>
<keyword evidence="4" id="KW-0663">Pyridoxal phosphate</keyword>
<dbReference type="Pfam" id="PF00155">
    <property type="entry name" value="Aminotran_1_2"/>
    <property type="match status" value="1"/>
</dbReference>
<dbReference type="PANTHER" id="PTHR42790">
    <property type="entry name" value="AMINOTRANSFERASE"/>
    <property type="match status" value="1"/>
</dbReference>
<dbReference type="GO" id="GO:0008483">
    <property type="term" value="F:transaminase activity"/>
    <property type="evidence" value="ECO:0007669"/>
    <property type="project" value="UniProtKB-KW"/>
</dbReference>
<dbReference type="Proteomes" id="UP001370348">
    <property type="component" value="Chromosome"/>
</dbReference>
<evidence type="ECO:0000256" key="1">
    <source>
        <dbReference type="ARBA" id="ARBA00001933"/>
    </source>
</evidence>
<dbReference type="CDD" id="cd00609">
    <property type="entry name" value="AAT_like"/>
    <property type="match status" value="1"/>
</dbReference>
<evidence type="ECO:0000256" key="2">
    <source>
        <dbReference type="ARBA" id="ARBA00022576"/>
    </source>
</evidence>
<accession>A0ABZ2M2G2</accession>
<gene>
    <name evidence="6" type="ORF">LZC94_03045</name>
</gene>
<evidence type="ECO:0000256" key="3">
    <source>
        <dbReference type="ARBA" id="ARBA00022679"/>
    </source>
</evidence>
<evidence type="ECO:0000313" key="6">
    <source>
        <dbReference type="EMBL" id="WXB16258.1"/>
    </source>
</evidence>
<evidence type="ECO:0000313" key="7">
    <source>
        <dbReference type="Proteomes" id="UP001370348"/>
    </source>
</evidence>
<evidence type="ECO:0000259" key="5">
    <source>
        <dbReference type="Pfam" id="PF00155"/>
    </source>
</evidence>
<keyword evidence="3" id="KW-0808">Transferase</keyword>
<dbReference type="EMBL" id="CP089984">
    <property type="protein sequence ID" value="WXB16258.1"/>
    <property type="molecule type" value="Genomic_DNA"/>
</dbReference>
<proteinExistence type="predicted"/>
<dbReference type="InterPro" id="IPR004839">
    <property type="entry name" value="Aminotransferase_I/II_large"/>
</dbReference>
<dbReference type="Gene3D" id="3.40.640.10">
    <property type="entry name" value="Type I PLP-dependent aspartate aminotransferase-like (Major domain)"/>
    <property type="match status" value="1"/>
</dbReference>
<dbReference type="InterPro" id="IPR015424">
    <property type="entry name" value="PyrdxlP-dep_Trfase"/>
</dbReference>
<dbReference type="InterPro" id="IPR050859">
    <property type="entry name" value="Class-I_PLP-dep_aminotransf"/>
</dbReference>
<dbReference type="PANTHER" id="PTHR42790:SF19">
    <property type="entry name" value="KYNURENINE_ALPHA-AMINOADIPATE AMINOTRANSFERASE, MITOCHONDRIAL"/>
    <property type="match status" value="1"/>
</dbReference>
<dbReference type="RefSeq" id="WP_394825887.1">
    <property type="nucleotide sequence ID" value="NZ_CP089984.1"/>
</dbReference>
<protein>
    <submittedName>
        <fullName evidence="6">PLP-dependent aminotransferase family protein</fullName>
    </submittedName>
</protein>